<dbReference type="Proteomes" id="UP000198601">
    <property type="component" value="Unassembled WGS sequence"/>
</dbReference>
<dbReference type="AlphaFoldDB" id="A0A1G4QKP8"/>
<evidence type="ECO:0000313" key="4">
    <source>
        <dbReference type="Proteomes" id="UP000198601"/>
    </source>
</evidence>
<dbReference type="Pfam" id="PF14028">
    <property type="entry name" value="Lant_dehydr_C"/>
    <property type="match status" value="1"/>
</dbReference>
<dbReference type="RefSeq" id="WP_090669190.1">
    <property type="nucleotide sequence ID" value="NZ_FMTT01000007.1"/>
</dbReference>
<evidence type="ECO:0000313" key="3">
    <source>
        <dbReference type="EMBL" id="SCW45005.1"/>
    </source>
</evidence>
<feature type="domain" description="Lantibiotic dehydratase N-terminal" evidence="1">
    <location>
        <begin position="54"/>
        <end position="702"/>
    </location>
</feature>
<dbReference type="NCBIfam" id="TIGR03891">
    <property type="entry name" value="thiopep_ocin"/>
    <property type="match status" value="1"/>
</dbReference>
<keyword evidence="4" id="KW-1185">Reference proteome</keyword>
<organism evidence="3 4">
    <name type="scientific">Paenibacillus tianmuensis</name>
    <dbReference type="NCBI Taxonomy" id="624147"/>
    <lineage>
        <taxon>Bacteria</taxon>
        <taxon>Bacillati</taxon>
        <taxon>Bacillota</taxon>
        <taxon>Bacilli</taxon>
        <taxon>Bacillales</taxon>
        <taxon>Paenibacillaceae</taxon>
        <taxon>Paenibacillus</taxon>
    </lineage>
</organism>
<proteinExistence type="predicted"/>
<gene>
    <name evidence="3" type="ORF">SAMN04487970_1007159</name>
</gene>
<feature type="domain" description="Thiopeptide-type bacteriocin biosynthesis" evidence="2">
    <location>
        <begin position="785"/>
        <end position="1046"/>
    </location>
</feature>
<reference evidence="4" key="1">
    <citation type="submission" date="2016-10" db="EMBL/GenBank/DDBJ databases">
        <authorList>
            <person name="Varghese N."/>
            <person name="Submissions S."/>
        </authorList>
    </citation>
    <scope>NUCLEOTIDE SEQUENCE [LARGE SCALE GENOMIC DNA]</scope>
    <source>
        <strain evidence="4">CGMCC 1.8946</strain>
    </source>
</reference>
<dbReference type="OrthoDB" id="1273722at2"/>
<sequence>MTQLIKQFRALDFFLIRAPILTFDLYAQCFPTREEDYEWLRQFSLQQLIQLSNNPIIREAIEASSPSLLEALPSLNNFQYSRKQRQVLKGFVRYLLRMTTRPTPFGLFSGVTYGQFASRAQLNMKNIPFYRKRTRPDMEWLLKIIEQIEKRHELVQQLRVQRNSLIYRHGKRAKIPYTSKYGSLEVGENDSVSVRVSEVFEAVMEACKSPILYSQLVSKIHQQFSKADLETIHFYIWQLFEQEFIISELRPPTTTTEPFNHVLEIINSLKGIDELKETLYEIRNDLQAYDESLIGQGEEKLRQIRLKMNALAKVKMAVQIDLSLEDRSIALPEHIRLEVEQLAHLLGILSTSKNQHLEEYRAEFIVKYGAHREIPLLELLDEEIGLGAPATYRNPQSHIRRHKQFSPHMNTKIEQLLFQWFITCIHQGEEEVVLTEERIIQILENYPENQHPPSPSMELYFHLHAENQEALDSGSYTLVLGPNPGSNGAGKTFGRFIDLLGVTFKDKFKEIHQKEQNIWRDKIIAEISYLPGKGRTTNVALTESFREYEIGIGTNYTVPEDRQIHVSDLVVGVRNEKFYLRSRKHNREVIPVAGHMLNYQTAPNIYRFLIEMSREGCRQWSSIECGVMEHSPLTPRLRYKNVVLSPASWRIKRIDRENKDVELIVAQVRQFRLQWRVPRYVYMIQRDNRILLDMDHPLHVEEICKDLLLNGYVTLLEHIGGLNGVPINRSDGGVTAEFVFPLVRTMGEMGLTQSETAAAISNETEPARSVYIDEGMRVQIPGGMWFYAKLYGLDSRQDEFIGLHWGSFVQKCIETNVIEHGYFIRYSDPDKHVRVRFKMKNSDSTVMFVPFFHEWTSSLLRDGFIAKVVIDTYEPEIERYGGPDAILLAEQMFASDSDVTADLVRLFRFNQTSLPQEIVAVCSIIQYLRQFEYNNQEIYELLNKRFDSKEYLDEFRKNRKLFLQLLGAEPLEEKLFTEGKQIFQISHQREASVKRYQQAILNYEQKGMLMNTREDIVFSVIHMHINRLLGIERNKEQKVMILARHAMHSLVQYSRMRK</sequence>
<evidence type="ECO:0000259" key="2">
    <source>
        <dbReference type="Pfam" id="PF14028"/>
    </source>
</evidence>
<dbReference type="Pfam" id="PF04738">
    <property type="entry name" value="Lant_dehydr_N"/>
    <property type="match status" value="1"/>
</dbReference>
<dbReference type="STRING" id="624147.SAMN04487970_1007159"/>
<dbReference type="InterPro" id="IPR006827">
    <property type="entry name" value="Lant_deHydtase_N"/>
</dbReference>
<name>A0A1G4QKP8_9BACL</name>
<evidence type="ECO:0000259" key="1">
    <source>
        <dbReference type="Pfam" id="PF04738"/>
    </source>
</evidence>
<dbReference type="EMBL" id="FMTT01000007">
    <property type="protein sequence ID" value="SCW45005.1"/>
    <property type="molecule type" value="Genomic_DNA"/>
</dbReference>
<accession>A0A1G4QKP8</accession>
<dbReference type="InterPro" id="IPR023809">
    <property type="entry name" value="Thiopep_bacteriocin_synth_dom"/>
</dbReference>
<protein>
    <submittedName>
        <fullName evidence="3">Thiopeptide-type bacteriocin biosynthesis domain-containing protein</fullName>
    </submittedName>
</protein>